<dbReference type="AlphaFoldDB" id="A0A699XC11"/>
<proteinExistence type="predicted"/>
<accession>A0A699XC11</accession>
<feature type="region of interest" description="Disordered" evidence="1">
    <location>
        <begin position="1"/>
        <end position="40"/>
    </location>
</feature>
<feature type="compositionally biased region" description="Polar residues" evidence="1">
    <location>
        <begin position="26"/>
        <end position="37"/>
    </location>
</feature>
<organism evidence="2">
    <name type="scientific">Tanacetum cinerariifolium</name>
    <name type="common">Dalmatian daisy</name>
    <name type="synonym">Chrysanthemum cinerariifolium</name>
    <dbReference type="NCBI Taxonomy" id="118510"/>
    <lineage>
        <taxon>Eukaryota</taxon>
        <taxon>Viridiplantae</taxon>
        <taxon>Streptophyta</taxon>
        <taxon>Embryophyta</taxon>
        <taxon>Tracheophyta</taxon>
        <taxon>Spermatophyta</taxon>
        <taxon>Magnoliopsida</taxon>
        <taxon>eudicotyledons</taxon>
        <taxon>Gunneridae</taxon>
        <taxon>Pentapetalae</taxon>
        <taxon>asterids</taxon>
        <taxon>campanulids</taxon>
        <taxon>Asterales</taxon>
        <taxon>Asteraceae</taxon>
        <taxon>Asteroideae</taxon>
        <taxon>Anthemideae</taxon>
        <taxon>Anthemidinae</taxon>
        <taxon>Tanacetum</taxon>
    </lineage>
</organism>
<evidence type="ECO:0000313" key="2">
    <source>
        <dbReference type="EMBL" id="GFD55396.1"/>
    </source>
</evidence>
<feature type="non-terminal residue" evidence="2">
    <location>
        <position position="1"/>
    </location>
</feature>
<dbReference type="EMBL" id="BKCJ011817364">
    <property type="protein sequence ID" value="GFD55396.1"/>
    <property type="molecule type" value="Genomic_DNA"/>
</dbReference>
<feature type="non-terminal residue" evidence="2">
    <location>
        <position position="94"/>
    </location>
</feature>
<protein>
    <submittedName>
        <fullName evidence="2">Uncharacterized protein</fullName>
    </submittedName>
</protein>
<comment type="caution">
    <text evidence="2">The sequence shown here is derived from an EMBL/GenBank/DDBJ whole genome shotgun (WGS) entry which is preliminary data.</text>
</comment>
<sequence length="94" mass="10186">RPISAAARPAPRAAPAVGAAPQPRRSGQNSGPAQQGQRCCRDGAKRVLRGAAWRKGRAVARTFSPRVAKLTPAYLRTKSPRYLRRMDPKAATRL</sequence>
<feature type="compositionally biased region" description="Low complexity" evidence="1">
    <location>
        <begin position="1"/>
        <end position="25"/>
    </location>
</feature>
<gene>
    <name evidence="2" type="ORF">Tci_927365</name>
</gene>
<evidence type="ECO:0000256" key="1">
    <source>
        <dbReference type="SAM" id="MobiDB-lite"/>
    </source>
</evidence>
<name>A0A699XC11_TANCI</name>
<reference evidence="2" key="1">
    <citation type="journal article" date="2019" name="Sci. Rep.">
        <title>Draft genome of Tanacetum cinerariifolium, the natural source of mosquito coil.</title>
        <authorList>
            <person name="Yamashiro T."/>
            <person name="Shiraishi A."/>
            <person name="Satake H."/>
            <person name="Nakayama K."/>
        </authorList>
    </citation>
    <scope>NUCLEOTIDE SEQUENCE</scope>
</reference>